<organism evidence="18 19">
    <name type="scientific">Ridgeia piscesae</name>
    <name type="common">Tubeworm</name>
    <dbReference type="NCBI Taxonomy" id="27915"/>
    <lineage>
        <taxon>Eukaryota</taxon>
        <taxon>Metazoa</taxon>
        <taxon>Spiralia</taxon>
        <taxon>Lophotrochozoa</taxon>
        <taxon>Annelida</taxon>
        <taxon>Polychaeta</taxon>
        <taxon>Sedentaria</taxon>
        <taxon>Canalipalpata</taxon>
        <taxon>Sabellida</taxon>
        <taxon>Siboglinidae</taxon>
        <taxon>Ridgeia</taxon>
    </lineage>
</organism>
<evidence type="ECO:0000256" key="12">
    <source>
        <dbReference type="ARBA" id="ARBA00023002"/>
    </source>
</evidence>
<evidence type="ECO:0000256" key="7">
    <source>
        <dbReference type="ARBA" id="ARBA00022723"/>
    </source>
</evidence>
<evidence type="ECO:0000313" key="18">
    <source>
        <dbReference type="EMBL" id="KAK2178997.1"/>
    </source>
</evidence>
<evidence type="ECO:0000256" key="11">
    <source>
        <dbReference type="ARBA" id="ARBA00022989"/>
    </source>
</evidence>
<reference evidence="18" key="1">
    <citation type="journal article" date="2023" name="Mol. Biol. Evol.">
        <title>Third-Generation Sequencing Reveals the Adaptive Role of the Epigenome in Three Deep-Sea Polychaetes.</title>
        <authorList>
            <person name="Perez M."/>
            <person name="Aroh O."/>
            <person name="Sun Y."/>
            <person name="Lan Y."/>
            <person name="Juniper S.K."/>
            <person name="Young C.R."/>
            <person name="Angers B."/>
            <person name="Qian P.Y."/>
        </authorList>
    </citation>
    <scope>NUCLEOTIDE SEQUENCE</scope>
    <source>
        <strain evidence="18">R07B-5</strain>
    </source>
</reference>
<keyword evidence="7" id="KW-0479">Metal-binding</keyword>
<evidence type="ECO:0000256" key="8">
    <source>
        <dbReference type="ARBA" id="ARBA00022792"/>
    </source>
</evidence>
<evidence type="ECO:0000256" key="10">
    <source>
        <dbReference type="ARBA" id="ARBA00022982"/>
    </source>
</evidence>
<dbReference type="FunFam" id="1.20.1260.140:FF:000002">
    <property type="entry name" value="Alternative oxidase"/>
    <property type="match status" value="1"/>
</dbReference>
<proteinExistence type="inferred from homology"/>
<dbReference type="GO" id="GO:0046872">
    <property type="term" value="F:metal ion binding"/>
    <property type="evidence" value="ECO:0007669"/>
    <property type="project" value="UniProtKB-KW"/>
</dbReference>
<keyword evidence="19" id="KW-1185">Reference proteome</keyword>
<gene>
    <name evidence="18" type="ORF">NP493_519g03007</name>
</gene>
<keyword evidence="13" id="KW-0408">Iron</keyword>
<keyword evidence="5" id="KW-0679">Respiratory chain</keyword>
<keyword evidence="15 17" id="KW-0472">Membrane</keyword>
<protein>
    <recommendedName>
        <fullName evidence="20">Alternative oxidase</fullName>
    </recommendedName>
</protein>
<dbReference type="EMBL" id="JAODUO010000519">
    <property type="protein sequence ID" value="KAK2178997.1"/>
    <property type="molecule type" value="Genomic_DNA"/>
</dbReference>
<dbReference type="GO" id="GO:0005743">
    <property type="term" value="C:mitochondrial inner membrane"/>
    <property type="evidence" value="ECO:0007669"/>
    <property type="project" value="UniProtKB-SubCell"/>
</dbReference>
<keyword evidence="11 17" id="KW-1133">Transmembrane helix</keyword>
<keyword evidence="14" id="KW-0496">Mitochondrion</keyword>
<feature type="transmembrane region" description="Helical" evidence="17">
    <location>
        <begin position="185"/>
        <end position="206"/>
    </location>
</feature>
<evidence type="ECO:0000256" key="13">
    <source>
        <dbReference type="ARBA" id="ARBA00023004"/>
    </source>
</evidence>
<evidence type="ECO:0000256" key="14">
    <source>
        <dbReference type="ARBA" id="ARBA00023128"/>
    </source>
</evidence>
<evidence type="ECO:0000256" key="17">
    <source>
        <dbReference type="SAM" id="Phobius"/>
    </source>
</evidence>
<evidence type="ECO:0000256" key="16">
    <source>
        <dbReference type="ARBA" id="ARBA00025285"/>
    </source>
</evidence>
<evidence type="ECO:0000256" key="2">
    <source>
        <dbReference type="ARBA" id="ARBA00004273"/>
    </source>
</evidence>
<dbReference type="InterPro" id="IPR038659">
    <property type="entry name" value="AOX_sf"/>
</dbReference>
<evidence type="ECO:0000256" key="3">
    <source>
        <dbReference type="ARBA" id="ARBA00008388"/>
    </source>
</evidence>
<dbReference type="PANTHER" id="PTHR31803:SF3">
    <property type="entry name" value="ALTERNATIVE OXIDASE"/>
    <property type="match status" value="1"/>
</dbReference>
<evidence type="ECO:0000256" key="15">
    <source>
        <dbReference type="ARBA" id="ARBA00023136"/>
    </source>
</evidence>
<dbReference type="Proteomes" id="UP001209878">
    <property type="component" value="Unassembled WGS sequence"/>
</dbReference>
<keyword evidence="4" id="KW-0813">Transport</keyword>
<sequence>MATCIVPATFRLLQVPLRNASSARFVIANAAKYHSCLTRAAVPSTVQGCNQQLRWRSTASCQENYSFQDDLDEHVKDVKDKTFDKITDPDRLKHFRMTQKVKPSIIEDPLLSVDMGTATEKDSDKIEGPLPHVIWTDEELKCVKVTHKPPEGIVDRLALYTIKMLRKSFDVISGFNRPVRDEKIWVNRITFLETVAGVPGMVAAMARHLMSLRRMRRDHGWIHTLLEEAENERIHLLTALQLKQPSLLFRGCVVAAQGGFVAFFATAYMISPHYCHRFVGYLEEEAVITYTKCLQDIEHGNLQHWKTMAAPEIARQYWELKPEATMQDVIMNIRADEAHHRIVNHTLGSLKPDDYNPYLPGH</sequence>
<dbReference type="CDD" id="cd01053">
    <property type="entry name" value="AOX"/>
    <property type="match status" value="1"/>
</dbReference>
<evidence type="ECO:0000256" key="5">
    <source>
        <dbReference type="ARBA" id="ARBA00022660"/>
    </source>
</evidence>
<dbReference type="PANTHER" id="PTHR31803">
    <property type="entry name" value="ALTERNATIVE OXIDASE"/>
    <property type="match status" value="1"/>
</dbReference>
<accession>A0AAD9KX89</accession>
<keyword evidence="8" id="KW-0999">Mitochondrion inner membrane</keyword>
<evidence type="ECO:0000256" key="9">
    <source>
        <dbReference type="ARBA" id="ARBA00022946"/>
    </source>
</evidence>
<keyword evidence="10" id="KW-0249">Electron transport</keyword>
<comment type="cofactor">
    <cofactor evidence="1">
        <name>Fe cation</name>
        <dbReference type="ChEBI" id="CHEBI:24875"/>
    </cofactor>
</comment>
<dbReference type="Pfam" id="PF01786">
    <property type="entry name" value="AOX"/>
    <property type="match status" value="1"/>
</dbReference>
<dbReference type="AlphaFoldDB" id="A0AAD9KX89"/>
<keyword evidence="9" id="KW-0809">Transit peptide</keyword>
<evidence type="ECO:0000313" key="19">
    <source>
        <dbReference type="Proteomes" id="UP001209878"/>
    </source>
</evidence>
<comment type="similarity">
    <text evidence="3">Belongs to the alternative oxidase family.</text>
</comment>
<comment type="subcellular location">
    <subcellularLocation>
        <location evidence="2">Mitochondrion inner membrane</location>
    </subcellularLocation>
</comment>
<dbReference type="InterPro" id="IPR002680">
    <property type="entry name" value="AOX"/>
</dbReference>
<keyword evidence="6 17" id="KW-0812">Transmembrane</keyword>
<evidence type="ECO:0000256" key="1">
    <source>
        <dbReference type="ARBA" id="ARBA00001962"/>
    </source>
</evidence>
<evidence type="ECO:0000256" key="4">
    <source>
        <dbReference type="ARBA" id="ARBA00022448"/>
    </source>
</evidence>
<keyword evidence="12" id="KW-0560">Oxidoreductase</keyword>
<comment type="function">
    <text evidence="16">Catalyzes cyanide-resistant oxygen consumption. May increase respiration when the cytochrome respiratory pathway is restricted, or in response to low temperatures.</text>
</comment>
<dbReference type="Gene3D" id="1.20.1260.140">
    <property type="entry name" value="Alternative oxidase"/>
    <property type="match status" value="1"/>
</dbReference>
<dbReference type="GO" id="GO:0010230">
    <property type="term" value="P:alternative respiration"/>
    <property type="evidence" value="ECO:0007669"/>
    <property type="project" value="TreeGrafter"/>
</dbReference>
<evidence type="ECO:0000256" key="6">
    <source>
        <dbReference type="ARBA" id="ARBA00022692"/>
    </source>
</evidence>
<dbReference type="GO" id="GO:0009916">
    <property type="term" value="F:alternative oxidase activity"/>
    <property type="evidence" value="ECO:0007669"/>
    <property type="project" value="InterPro"/>
</dbReference>
<name>A0AAD9KX89_RIDPI</name>
<evidence type="ECO:0008006" key="20">
    <source>
        <dbReference type="Google" id="ProtNLM"/>
    </source>
</evidence>
<comment type="caution">
    <text evidence="18">The sequence shown here is derived from an EMBL/GenBank/DDBJ whole genome shotgun (WGS) entry which is preliminary data.</text>
</comment>
<feature type="transmembrane region" description="Helical" evidence="17">
    <location>
        <begin position="247"/>
        <end position="270"/>
    </location>
</feature>